<keyword evidence="6" id="KW-0597">Phosphoprotein</keyword>
<dbReference type="FunFam" id="3.40.50.11950:FF:000002">
    <property type="entry name" value="Inositol hexakisphosphate and diphosphoinositol-pentakisphosphate kinase"/>
    <property type="match status" value="1"/>
</dbReference>
<dbReference type="PANTHER" id="PTHR12750">
    <property type="entry name" value="DIPHOSPHOINOSITOL PENTAKISPHOSPHATE KINASE"/>
    <property type="match status" value="1"/>
</dbReference>
<dbReference type="CDD" id="cd07061">
    <property type="entry name" value="HP_HAP_like"/>
    <property type="match status" value="1"/>
</dbReference>
<evidence type="ECO:0000256" key="1">
    <source>
        <dbReference type="ARBA" id="ARBA00004245"/>
    </source>
</evidence>
<evidence type="ECO:0000256" key="8">
    <source>
        <dbReference type="ARBA" id="ARBA00022741"/>
    </source>
</evidence>
<dbReference type="Gene3D" id="3.40.50.11950">
    <property type="match status" value="1"/>
</dbReference>
<keyword evidence="19" id="KW-1185">Reference proteome</keyword>
<evidence type="ECO:0000256" key="5">
    <source>
        <dbReference type="ARBA" id="ARBA00022490"/>
    </source>
</evidence>
<comment type="subcellular location">
    <subcellularLocation>
        <location evidence="1">Cytoplasm</location>
        <location evidence="1">Cytoskeleton</location>
    </subcellularLocation>
    <subcellularLocation>
        <location evidence="2 15">Cytoplasm</location>
        <location evidence="2 15">Cytosol</location>
    </subcellularLocation>
</comment>
<evidence type="ECO:0000256" key="12">
    <source>
        <dbReference type="ARBA" id="ARBA00033696"/>
    </source>
</evidence>
<evidence type="ECO:0000256" key="13">
    <source>
        <dbReference type="ARBA" id="ARBA00034629"/>
    </source>
</evidence>
<protein>
    <recommendedName>
        <fullName evidence="14 15">Inositol hexakisphosphate and diphosphoinositol-pentakisphosphate kinase</fullName>
        <ecNumber evidence="4 15">2.7.4.24</ecNumber>
    </recommendedName>
</protein>
<dbReference type="GO" id="GO:0005829">
    <property type="term" value="C:cytosol"/>
    <property type="evidence" value="ECO:0007669"/>
    <property type="project" value="UniProtKB-SubCell"/>
</dbReference>
<comment type="similarity">
    <text evidence="3 15">Belongs to the histidine acid phosphatase family. VIP1 subfamily.</text>
</comment>
<dbReference type="InterPro" id="IPR029033">
    <property type="entry name" value="His_PPase_superfam"/>
</dbReference>
<evidence type="ECO:0000259" key="17">
    <source>
        <dbReference type="Pfam" id="PF18086"/>
    </source>
</evidence>
<dbReference type="Proteomes" id="UP000789595">
    <property type="component" value="Unassembled WGS sequence"/>
</dbReference>
<dbReference type="Pfam" id="PF00328">
    <property type="entry name" value="His_Phos_2"/>
    <property type="match status" value="1"/>
</dbReference>
<organism evidence="18 19">
    <name type="scientific">Pelagomonas calceolata</name>
    <dbReference type="NCBI Taxonomy" id="35677"/>
    <lineage>
        <taxon>Eukaryota</taxon>
        <taxon>Sar</taxon>
        <taxon>Stramenopiles</taxon>
        <taxon>Ochrophyta</taxon>
        <taxon>Pelagophyceae</taxon>
        <taxon>Pelagomonadales</taxon>
        <taxon>Pelagomonadaceae</taxon>
        <taxon>Pelagomonas</taxon>
    </lineage>
</organism>
<keyword evidence="8 15" id="KW-0547">Nucleotide-binding</keyword>
<accession>A0A8J2T2S0</accession>
<dbReference type="PROSITE" id="PS00616">
    <property type="entry name" value="HIS_ACID_PHOSPHAT_1"/>
    <property type="match status" value="1"/>
</dbReference>
<keyword evidence="7 15" id="KW-0808">Transferase</keyword>
<evidence type="ECO:0000256" key="10">
    <source>
        <dbReference type="ARBA" id="ARBA00022840"/>
    </source>
</evidence>
<evidence type="ECO:0000256" key="16">
    <source>
        <dbReference type="SAM" id="MobiDB-lite"/>
    </source>
</evidence>
<keyword evidence="11" id="KW-0206">Cytoskeleton</keyword>
<evidence type="ECO:0000313" key="18">
    <source>
        <dbReference type="EMBL" id="CAH0379254.1"/>
    </source>
</evidence>
<dbReference type="OrthoDB" id="18042at2759"/>
<comment type="caution">
    <text evidence="18">The sequence shown here is derived from an EMBL/GenBank/DDBJ whole genome shotgun (WGS) entry which is preliminary data.</text>
</comment>
<dbReference type="InterPro" id="IPR033379">
    <property type="entry name" value="Acid_Pase_AS"/>
</dbReference>
<dbReference type="PANTHER" id="PTHR12750:SF9">
    <property type="entry name" value="INOSITOL HEXAKISPHOSPHATE AND DIPHOSPHOINOSITOL-PENTAKISPHOSPHATE KINASE"/>
    <property type="match status" value="1"/>
</dbReference>
<evidence type="ECO:0000256" key="2">
    <source>
        <dbReference type="ARBA" id="ARBA00004514"/>
    </source>
</evidence>
<dbReference type="GO" id="GO:0033857">
    <property type="term" value="F:5-diphosphoinositol pentakisphosphate 1-kinase activity"/>
    <property type="evidence" value="ECO:0007669"/>
    <property type="project" value="TreeGrafter"/>
</dbReference>
<evidence type="ECO:0000313" key="19">
    <source>
        <dbReference type="Proteomes" id="UP000789595"/>
    </source>
</evidence>
<keyword evidence="5 15" id="KW-0963">Cytoplasm</keyword>
<comment type="catalytic activity">
    <reaction evidence="13">
        <text>1D-myo-inositol hexakisphosphate + ATP = 1-diphospho-1D-myo-inositol 2,3,4,5,6-pentakisphosphate + ADP</text>
        <dbReference type="Rhea" id="RHEA:37459"/>
        <dbReference type="ChEBI" id="CHEBI:30616"/>
        <dbReference type="ChEBI" id="CHEBI:58130"/>
        <dbReference type="ChEBI" id="CHEBI:74946"/>
        <dbReference type="ChEBI" id="CHEBI:456216"/>
        <dbReference type="EC" id="2.7.4.24"/>
    </reaction>
    <physiologicalReaction direction="left-to-right" evidence="13">
        <dbReference type="Rhea" id="RHEA:37460"/>
    </physiologicalReaction>
</comment>
<sequence length="957" mass="107441">MPATPDAAPRPPPRLATPKRTTLGVCAMAKKTQSKPMREILSRLPGDAFEIVIFEESVILEAAVEAWPVVECLIAFHSSGFPLDKAIQYAKLRKPFVVNDLRRQHLLRDRRLVYATLARAGVPTPRHVCVNRDRDVEQKIEELDDAIIIDGVKIEKPFVEKPVDSDDHNIRVYYPTSAGGGCKRLFRKVGNQSSKYEPDLHSIRREGSYLYEEFVDTQGTDVKVYSVGPYYGHAEARKSPTLDGVVLRGADGKELRYPVILSWVEKDVAFKIYHAFRQTVCGFDILRTHDGACLVCDVNGWSFVKKSRKYYDDCAALLAAILRGRDGRIVDMRPPPRELPPSPPKICSRPQSPSGLAPSRRELRCVIAVVRHGDRTPKRKLKVKTTHPSIVQIHRDRCKTPKKEVKLKESKDLRAFSSTLKAILLKDDIDAFRKIREVLKSHKLDDEEELLGGVFFSGCKLQLKPLKWEDDETTEVQVVLKWGGVLTELGAQHATALGAHFRRHMYPTTGGQGLLRLHATFRHDLKIRTSDEGRVMKTGAAFTKGLLELEGEISPILVSLIHRGRSDVHMLDRAGNHEAQELLALSKAHVSRCFQVDVELRGPDSDDEDAASSDSKFAQRRRFIAPDGPDSVLRALRDLGNPLRALRDLYDEMSSFIEKVSQKPCTEQLYMGESFGVWLDSWKCIRKEFYDQKAYDLSKIPEIFDKLRFDARHNALTLSFDAGFGVLVKKASTLSQAVAPLEFGSAAEPRRQAAWHVSRALLDKISFDLRTARGDTEDSGLHFQLDDHPEHLADSEIKSHWRAVRSRLYFTSESHLHALLDALRLNEHGTESVVDDAGRRWLSAVPELSYLSHVVFRLWEDTSYDTNAEGRYSVEVQVSPGTPFVPLETSDEAPPTLPLHSFARVSSAALERYLGGKHDVNSEENVAKARVLYEGLADSLEACAGGGVLRGVARLKV</sequence>
<gene>
    <name evidence="18" type="ORF">PECAL_6P08610</name>
</gene>
<dbReference type="FunFam" id="3.30.470.20:FF:000036">
    <property type="entry name" value="Inositol hexakisphosphate and diphosphoinositol-pentakisphosphate kinase"/>
    <property type="match status" value="1"/>
</dbReference>
<dbReference type="GO" id="GO:0006020">
    <property type="term" value="P:inositol metabolic process"/>
    <property type="evidence" value="ECO:0007669"/>
    <property type="project" value="TreeGrafter"/>
</dbReference>
<dbReference type="InterPro" id="IPR040557">
    <property type="entry name" value="VIP1_N"/>
</dbReference>
<dbReference type="Gene3D" id="3.40.50.1240">
    <property type="entry name" value="Phosphoglycerate mutase-like"/>
    <property type="match status" value="1"/>
</dbReference>
<feature type="region of interest" description="Disordered" evidence="16">
    <location>
        <begin position="334"/>
        <end position="357"/>
    </location>
</feature>
<proteinExistence type="inferred from homology"/>
<comment type="catalytic activity">
    <reaction evidence="12">
        <text>5-diphospho-1D-myo-inositol 1,2,3,4,6-pentakisphosphate + ATP + H(+) = 1,5-bis(diphospho)-1D-myo-inositol 2,3,4,6-tetrakisphosphate + ADP</text>
        <dbReference type="Rhea" id="RHEA:10276"/>
        <dbReference type="ChEBI" id="CHEBI:15378"/>
        <dbReference type="ChEBI" id="CHEBI:30616"/>
        <dbReference type="ChEBI" id="CHEBI:58628"/>
        <dbReference type="ChEBI" id="CHEBI:77983"/>
        <dbReference type="ChEBI" id="CHEBI:456216"/>
        <dbReference type="EC" id="2.7.4.24"/>
    </reaction>
    <physiologicalReaction direction="left-to-right" evidence="12">
        <dbReference type="Rhea" id="RHEA:10277"/>
    </physiologicalReaction>
</comment>
<comment type="function">
    <text evidence="15">Bifunctional inositol kinase that acts in concert with the IP6K kinases to synthesize the diphosphate group-containing inositol pyrophosphates diphosphoinositol pentakisphosphate, PP-InsP5, and bis-diphosphoinositol tetrakisphosphate, (PP)2-InsP4. PP-InsP5 and (PP)2-InsP4, also respectively called InsP7 and InsP8, may regulate a variety of cellular processes, including apoptosis, vesicle trafficking, cytoskeletal dynamics, and exocytosis. Phosphorylates inositol hexakisphosphate (InsP6).</text>
</comment>
<evidence type="ECO:0000256" key="15">
    <source>
        <dbReference type="RuleBase" id="RU365032"/>
    </source>
</evidence>
<evidence type="ECO:0000256" key="9">
    <source>
        <dbReference type="ARBA" id="ARBA00022777"/>
    </source>
</evidence>
<evidence type="ECO:0000256" key="6">
    <source>
        <dbReference type="ARBA" id="ARBA00022553"/>
    </source>
</evidence>
<dbReference type="InterPro" id="IPR037446">
    <property type="entry name" value="His_Pase_VIP1"/>
</dbReference>
<dbReference type="GO" id="GO:0005524">
    <property type="term" value="F:ATP binding"/>
    <property type="evidence" value="ECO:0007669"/>
    <property type="project" value="UniProtKB-KW"/>
</dbReference>
<feature type="domain" description="VIP1 N-terminal" evidence="17">
    <location>
        <begin position="22"/>
        <end position="109"/>
    </location>
</feature>
<evidence type="ECO:0000256" key="4">
    <source>
        <dbReference type="ARBA" id="ARBA00012893"/>
    </source>
</evidence>
<dbReference type="InterPro" id="IPR000560">
    <property type="entry name" value="His_Pase_clade-2"/>
</dbReference>
<dbReference type="Gene3D" id="3.30.470.20">
    <property type="entry name" value="ATP-grasp fold, B domain"/>
    <property type="match status" value="1"/>
</dbReference>
<keyword evidence="9 15" id="KW-0418">Kinase</keyword>
<dbReference type="GO" id="GO:0005856">
    <property type="term" value="C:cytoskeleton"/>
    <property type="evidence" value="ECO:0007669"/>
    <property type="project" value="UniProtKB-SubCell"/>
</dbReference>
<dbReference type="GO" id="GO:0052723">
    <property type="term" value="F:inositol hexakisphosphate 1-kinase activity"/>
    <property type="evidence" value="ECO:0007669"/>
    <property type="project" value="UniProtKB-ARBA"/>
</dbReference>
<evidence type="ECO:0000256" key="3">
    <source>
        <dbReference type="ARBA" id="ARBA00005609"/>
    </source>
</evidence>
<evidence type="ECO:0000256" key="14">
    <source>
        <dbReference type="ARBA" id="ARBA00071668"/>
    </source>
</evidence>
<dbReference type="GO" id="GO:0052843">
    <property type="term" value="F:inositol-1-diphosphate-2,3,4,5,6-pentakisphosphate diphosphatase activity"/>
    <property type="evidence" value="ECO:0007669"/>
    <property type="project" value="UniProtKB-ARBA"/>
</dbReference>
<dbReference type="AlphaFoldDB" id="A0A8J2T2S0"/>
<dbReference type="SUPFAM" id="SSF53254">
    <property type="entry name" value="Phosphoglycerate mutase-like"/>
    <property type="match status" value="1"/>
</dbReference>
<dbReference type="Pfam" id="PF18086">
    <property type="entry name" value="PPIP5K2_N"/>
    <property type="match status" value="1"/>
</dbReference>
<reference evidence="18" key="1">
    <citation type="submission" date="2021-11" db="EMBL/GenBank/DDBJ databases">
        <authorList>
            <consortium name="Genoscope - CEA"/>
            <person name="William W."/>
        </authorList>
    </citation>
    <scope>NUCLEOTIDE SEQUENCE</scope>
</reference>
<evidence type="ECO:0000256" key="11">
    <source>
        <dbReference type="ARBA" id="ARBA00023212"/>
    </source>
</evidence>
<keyword evidence="10 15" id="KW-0067">ATP-binding</keyword>
<dbReference type="SUPFAM" id="SSF56059">
    <property type="entry name" value="Glutathione synthetase ATP-binding domain-like"/>
    <property type="match status" value="1"/>
</dbReference>
<dbReference type="EC" id="2.7.4.24" evidence="4 15"/>
<name>A0A8J2T2S0_9STRA</name>
<evidence type="ECO:0000256" key="7">
    <source>
        <dbReference type="ARBA" id="ARBA00022679"/>
    </source>
</evidence>
<dbReference type="EMBL" id="CAKKNE010000006">
    <property type="protein sequence ID" value="CAH0379254.1"/>
    <property type="molecule type" value="Genomic_DNA"/>
</dbReference>
<dbReference type="GO" id="GO:0032958">
    <property type="term" value="P:inositol phosphate biosynthetic process"/>
    <property type="evidence" value="ECO:0007669"/>
    <property type="project" value="TreeGrafter"/>
</dbReference>